<sequence length="151" mass="18192">MQSEPELSSETQRQYANSRMKTEQLNYLSHQHIEVRLWHEEITFVQVELPLLEKMFDLLDRQALTPEAQKQFDALKSHIAHFYRLIPRLSGDIEEYDQTVVQSWQNKQAVPAGLRRDHRYIRQEMDDFHADYTRMKRELRAFVALHESFFV</sequence>
<evidence type="ECO:0000313" key="2">
    <source>
        <dbReference type="Proteomes" id="UP000488299"/>
    </source>
</evidence>
<comment type="caution">
    <text evidence="1">The sequence shown here is derived from an EMBL/GenBank/DDBJ whole genome shotgun (WGS) entry which is preliminary data.</text>
</comment>
<evidence type="ECO:0000313" key="1">
    <source>
        <dbReference type="EMBL" id="KAB7729985.1"/>
    </source>
</evidence>
<dbReference type="Proteomes" id="UP000488299">
    <property type="component" value="Unassembled WGS sequence"/>
</dbReference>
<proteinExistence type="predicted"/>
<gene>
    <name evidence="1" type="ORF">F5984_12420</name>
</gene>
<name>A0A7J5TY48_9BACT</name>
<keyword evidence="2" id="KW-1185">Reference proteome</keyword>
<protein>
    <submittedName>
        <fullName evidence="1">Uncharacterized protein</fullName>
    </submittedName>
</protein>
<accession>A0A7J5TY48</accession>
<dbReference type="AlphaFoldDB" id="A0A7J5TY48"/>
<dbReference type="EMBL" id="WELI01000005">
    <property type="protein sequence ID" value="KAB7729985.1"/>
    <property type="molecule type" value="Genomic_DNA"/>
</dbReference>
<reference evidence="1 2" key="1">
    <citation type="submission" date="2019-10" db="EMBL/GenBank/DDBJ databases">
        <title>Rudanella paleaurantiibacter sp. nov., isolated from sludge.</title>
        <authorList>
            <person name="Xu S.Q."/>
        </authorList>
    </citation>
    <scope>NUCLEOTIDE SEQUENCE [LARGE SCALE GENOMIC DNA]</scope>
    <source>
        <strain evidence="1 2">HX-22-17</strain>
    </source>
</reference>
<organism evidence="1 2">
    <name type="scientific">Rudanella paleaurantiibacter</name>
    <dbReference type="NCBI Taxonomy" id="2614655"/>
    <lineage>
        <taxon>Bacteria</taxon>
        <taxon>Pseudomonadati</taxon>
        <taxon>Bacteroidota</taxon>
        <taxon>Cytophagia</taxon>
        <taxon>Cytophagales</taxon>
        <taxon>Cytophagaceae</taxon>
        <taxon>Rudanella</taxon>
    </lineage>
</organism>